<keyword evidence="1" id="KW-0472">Membrane</keyword>
<dbReference type="PANTHER" id="PTHR40031">
    <property type="entry name" value="HYPOTHETICAL MEMBRANE SPANNING PROTEIN"/>
    <property type="match status" value="1"/>
</dbReference>
<dbReference type="RefSeq" id="WP_117324394.1">
    <property type="nucleotide sequence ID" value="NZ_QVTD01000022.1"/>
</dbReference>
<evidence type="ECO:0000313" key="2">
    <source>
        <dbReference type="EMBL" id="RFU60757.1"/>
    </source>
</evidence>
<accession>A0A372L6N7</accession>
<dbReference type="EMBL" id="QVTD01000022">
    <property type="protein sequence ID" value="RFU60757.1"/>
    <property type="molecule type" value="Genomic_DNA"/>
</dbReference>
<evidence type="ECO:0000313" key="3">
    <source>
        <dbReference type="Proteomes" id="UP000262939"/>
    </source>
</evidence>
<feature type="transmembrane region" description="Helical" evidence="1">
    <location>
        <begin position="159"/>
        <end position="182"/>
    </location>
</feature>
<gene>
    <name evidence="2" type="ORF">D0466_20610</name>
</gene>
<feature type="transmembrane region" description="Helical" evidence="1">
    <location>
        <begin position="125"/>
        <end position="147"/>
    </location>
</feature>
<dbReference type="Pfam" id="PF04307">
    <property type="entry name" value="YdjM"/>
    <property type="match status" value="1"/>
</dbReference>
<dbReference type="OrthoDB" id="245523at2"/>
<dbReference type="PANTHER" id="PTHR40031:SF1">
    <property type="entry name" value="MEMBRANE-BOUND METAL-DEPENDENT HYDROLASE"/>
    <property type="match status" value="1"/>
</dbReference>
<comment type="caution">
    <text evidence="2">The sequence shown here is derived from an EMBL/GenBank/DDBJ whole genome shotgun (WGS) entry which is preliminary data.</text>
</comment>
<organism evidence="2 3">
    <name type="scientific">Peribacillus glennii</name>
    <dbReference type="NCBI Taxonomy" id="2303991"/>
    <lineage>
        <taxon>Bacteria</taxon>
        <taxon>Bacillati</taxon>
        <taxon>Bacillota</taxon>
        <taxon>Bacilli</taxon>
        <taxon>Bacillales</taxon>
        <taxon>Bacillaceae</taxon>
        <taxon>Peribacillus</taxon>
    </lineage>
</organism>
<dbReference type="Proteomes" id="UP000262939">
    <property type="component" value="Unassembled WGS sequence"/>
</dbReference>
<keyword evidence="1" id="KW-1133">Transmembrane helix</keyword>
<dbReference type="AlphaFoldDB" id="A0A372L6N7"/>
<protein>
    <submittedName>
        <fullName evidence="2">Metal-dependent hydrolase</fullName>
    </submittedName>
</protein>
<proteinExistence type="predicted"/>
<dbReference type="InterPro" id="IPR007404">
    <property type="entry name" value="YdjM-like"/>
</dbReference>
<keyword evidence="3" id="KW-1185">Reference proteome</keyword>
<keyword evidence="2" id="KW-0378">Hydrolase</keyword>
<feature type="transmembrane region" description="Helical" evidence="1">
    <location>
        <begin position="92"/>
        <end position="113"/>
    </location>
</feature>
<keyword evidence="1" id="KW-0812">Transmembrane</keyword>
<dbReference type="InterPro" id="IPR053170">
    <property type="entry name" value="Transcription_regulator"/>
</dbReference>
<reference evidence="2 3" key="1">
    <citation type="submission" date="2018-08" db="EMBL/GenBank/DDBJ databases">
        <title>Bacillus chawlae sp. nov., Bacillus glennii sp. nov., and Bacillus saganii sp. nov. Isolated from the Vehicle Assembly Building at Kennedy Space Center where the Viking Spacecraft were Assembled.</title>
        <authorList>
            <person name="Seuylemezian A."/>
            <person name="Vaishampayan P."/>
        </authorList>
    </citation>
    <scope>NUCLEOTIDE SEQUENCE [LARGE SCALE GENOMIC DNA]</scope>
    <source>
        <strain evidence="2 3">V44-8</strain>
    </source>
</reference>
<evidence type="ECO:0000256" key="1">
    <source>
        <dbReference type="SAM" id="Phobius"/>
    </source>
</evidence>
<name>A0A372L6N7_9BACI</name>
<sequence length="291" mass="33880">MDSITHTLFGLGIYKAVNKEEMGKKEKYALLFTTIGASQVPDIDVISQLWDTAGQYQMWHRGITHSVFLVPVWAFLFYLINRFIFRIKGFRSFLISLLAVFIHDTSDVFNAWGTGYLEPFSSARLTLGTISIVDFVIWFIFLMAFIVSKIRPAAKEFSIFRLSWIIIALHVILQSVQGYILYEQYKPTYEQVALSARMLPWHYTVIGKNEETVDIINDSLLTEPRFVDRLKSDENANLDTLFANKPEARTLYEWSPFVVIVNNDKRLGVYDPRFYRNGQSFLFEYIEKTQK</sequence>
<feature type="transmembrane region" description="Helical" evidence="1">
    <location>
        <begin position="62"/>
        <end position="80"/>
    </location>
</feature>
<dbReference type="GO" id="GO:0016787">
    <property type="term" value="F:hydrolase activity"/>
    <property type="evidence" value="ECO:0007669"/>
    <property type="project" value="UniProtKB-KW"/>
</dbReference>